<dbReference type="PANTHER" id="PTHR45527:SF16">
    <property type="entry name" value="NONRIBOSOMAL PEPTIDE SYNTHASE ATNA-RELATED"/>
    <property type="match status" value="1"/>
</dbReference>
<dbReference type="InterPro" id="IPR042099">
    <property type="entry name" value="ANL_N_sf"/>
</dbReference>
<dbReference type="SUPFAM" id="SSF56801">
    <property type="entry name" value="Acetyl-CoA synthetase-like"/>
    <property type="match status" value="5"/>
</dbReference>
<dbReference type="InterPro" id="IPR045851">
    <property type="entry name" value="AMP-bd_C_sf"/>
</dbReference>
<dbReference type="Gene3D" id="1.10.1200.10">
    <property type="entry name" value="ACP-like"/>
    <property type="match status" value="5"/>
</dbReference>
<dbReference type="FunFam" id="3.40.50.12780:FF:000014">
    <property type="entry name" value="Nonribosomal peptide synthetase 1"/>
    <property type="match status" value="2"/>
</dbReference>
<dbReference type="STRING" id="1036611.A0A1L9Q3X3"/>
<dbReference type="Gene3D" id="3.30.300.30">
    <property type="match status" value="5"/>
</dbReference>
<dbReference type="InterPro" id="IPR023213">
    <property type="entry name" value="CAT-like_dom_sf"/>
</dbReference>
<dbReference type="SMART" id="SM01294">
    <property type="entry name" value="PKS_PP_betabranch"/>
    <property type="match status" value="1"/>
</dbReference>
<dbReference type="GO" id="GO:0016874">
    <property type="term" value="F:ligase activity"/>
    <property type="evidence" value="ECO:0007669"/>
    <property type="project" value="UniProtKB-KW"/>
</dbReference>
<dbReference type="Gene3D" id="3.30.559.30">
    <property type="entry name" value="Nonribosomal peptide synthetase, condensation domain"/>
    <property type="match status" value="6"/>
</dbReference>
<dbReference type="OrthoDB" id="416786at2759"/>
<name>A0A1L9Q3X3_ASPVE</name>
<dbReference type="CDD" id="cd19534">
    <property type="entry name" value="E_NRPS"/>
    <property type="match status" value="1"/>
</dbReference>
<dbReference type="GeneID" id="63731890"/>
<evidence type="ECO:0000256" key="2">
    <source>
        <dbReference type="ARBA" id="ARBA00022553"/>
    </source>
</evidence>
<dbReference type="InterPro" id="IPR036736">
    <property type="entry name" value="ACP-like_sf"/>
</dbReference>
<dbReference type="SUPFAM" id="SSF47336">
    <property type="entry name" value="ACP-like"/>
    <property type="match status" value="5"/>
</dbReference>
<dbReference type="InterPro" id="IPR020845">
    <property type="entry name" value="AMP-binding_CS"/>
</dbReference>
<dbReference type="Gene3D" id="3.40.50.12780">
    <property type="entry name" value="N-terminal domain of ligase-like"/>
    <property type="match status" value="5"/>
</dbReference>
<dbReference type="Proteomes" id="UP000184073">
    <property type="component" value="Unassembled WGS sequence"/>
</dbReference>
<dbReference type="GO" id="GO:0016853">
    <property type="term" value="F:isomerase activity"/>
    <property type="evidence" value="ECO:0007669"/>
    <property type="project" value="UniProtKB-KW"/>
</dbReference>
<dbReference type="FunFam" id="3.30.559.10:FF:000016">
    <property type="entry name" value="Nonribosomal peptide synthase Pes1"/>
    <property type="match status" value="1"/>
</dbReference>
<keyword evidence="2" id="KW-0597">Phosphoprotein</keyword>
<evidence type="ECO:0000256" key="5">
    <source>
        <dbReference type="ARBA" id="ARBA00023235"/>
    </source>
</evidence>
<sequence length="5928" mass="651787">MTINNTGLDARGTEDVCSKALSQFDLPLEDFPNEIAWCLHELIEQQCRAHPDTEAVCAWDGSFTYSQLLAHAARLATVLQAHGVGPDKFVPIMMEKSRWAVVAMLAVLQAGGALVLLDPGQPQKRLHFICAKTEARIVISSPQQEAAAQELVPEVVTIDEKFELSKGIKSPGVTQNRIHPQHAAYAVFTSGSTGLPKGVVIEHQSIAASVIAHGRALHLNSASRVLQFAACTFDACLVETVTALAYGGCICIPSDVDRETNLAVAARRLEVNWALLTPSTARLIAPDEVPSLKTLVLGGEAPRQDDLARWKPHVRLMNAFGPAECAIITSVHEYQSATDTPAKIGRPTGSRCWIVEEDNLEMLADIEAVGELVVEGPIVGRGYLDDPKATAAAFIDRPTWLQERFPGAMPRIYRTGDLARYHADGSIEYMGRKDSQVKIAGQRLELLEIEHHLRQCLSTTTKDVAVELVSPLDDEDSPILVAFALLKTVLDEASKRAFQDEFTAAQLQLQQQLPRYMIPRAHLILTAMPLNASGKLDRRRLREIGGSNNRRELLQRCRTKESGKRAPSSALQIAMQQLWAEVLHMVVDDISLEDNFWSLGGSSIRAMKLAAAARQLGHKVAMQDIWGSETLEDMASAMGSDTACTGPSRSEPTSVTPFSLVERKEIIPALQAQCSLHSPAEVEDIYPCTPLQEGLFSLSSERPTTYTIQKEYKLDQGIDIQRFQAAWAATIIANPILRTRIVQAEDGRLYQAVIRGDAIAWETRAPEHGTWGVGQPLLKLALSPRPAEGGVNHNFTLVMHHSLTDGWALPLILHQVAIAYQGESLISRPFSSFIQHTLAARTGECIDFWNEQLANLEATPFPKLPAPDYRPIPSASTVHTIELHKNGLTDNEHVTLSTRVRLAWAILISQYTNSPDLVFGATASGRGAPIHGIEKMTGPTIGTVPIRARLNWEETVNSNLAELQRQVILMMPYEQLGLQRIARLSSDAAAACQFQSLLVIQPEKEDGEVPEMFASCGDKAKSALAFGSYVITLLCQPSGDSVTVEAVYDPHVLLEGQVQRLLHQLEHTLCQIYREPLLALKELDTMSPLDLDSLRKWNGVLPPRSERCAHDLVADQVRSRPNAVAVCAWDGDLTYSELDAYAVTLARSLRSLGVTANVVVPLFFGKSRWTSVAILAVLKAGGAFTLLDPSHPEARLQVICRQVQAPLIMTSKLHAVTAESLGPPVVVLNPEMLEDGNDEEADSNVSQITWSEPSCDDPMYVVFTSGSTGEPKGAVMSHAGWCSGAVATYSRLGLGPCSRVLQFSAYAFDVSIIDTMLTLSTGGCLCVPSDHDRNSNLVGALTDLRANWAALTPSVARILNPEKAHTLKHLVLVGETPTAADFQRWSSLSSEIQVMNGYGPAECATLVTLQSHVPQVHDPRLIGRADSAVTWVVDSQDHERLAPIGAVGELLVEGHTVSQGYWKDPKKTAAAFIEQPRWLQQFRKATCRVYKTGDLVQYLHDGSLRYVGRKDTQVKVRGQRVELGEVEVRVKECFAGVDNAVADIVPPALGRQPLLAAWIVISKPQGEQEDCEESTEQSPIVLARHGVEFHGMVNKALRRLEKVVPGSMIPDIFIPVDAIPLTLTGKVNRRLLCSWAAGLSSDTLSALRLEQTQQRRPPVTFLQQRVQALYAEVLQVSPEEVGLDDHFFRRGGDSVLAMRLVALAREGGLSLTVADVFRRPRLVDLADDKLVVPATRTVEHQTPGAFTSLPSAEVKEEIITAVVERGQIRRNEIEDIYPCTPMQDGLMALAMRSPGQYIATWEYTLREDLDLQKLQQAFTLAVEANPILRTRITHCHPHGNLQVVIRDKPEMIPLYQTDGEFEQDKSLHAAQMGLETSLWRAGIIASGPKRRLVLTIHHVLYDGESLPLIWDQVCAAYESTDVRPLPVCPFAPFTRYIAESYGDSQFWQSQLQNLEAPAFPTLPSSNYITQPDAAIHHHITSLPATNREYTLSTTLNLAWAILLSQYTDSDDVVFGLTVNGRSAPLSGIEGLTGPTVATVPFRVRVIGTRSVEDQLDEVQRQITAMTPYEQFGLQNIRKLSEDAARACDFQTHFAVQPATTNLPNSLFTHVQSRDSNYQNFSPYAFVFVCELAGGGVCAERHGGTSIEINASYDSNVVPTPQAQRMVEQFEHILRQLVGGFGQRIQDISALSPRDRHQLNRWNAALPESHDRVLHELILSHAKSHPHSPAISAWDGQFNYQQLEIASIRLARQLRRRGVEEGSIVPICFEKSKWGIVTMLAVLSIGAALVCIDPKYPHERLRSILSQVDASIIIVSPGLEEKLEAHRGRASVLTSPRDFTAGDDCDIAQGRHIWTQDATKCAFIIFTSGSTGQPKGIVMEHRHMATSIRDHTAALGLTPTQRVLHFASYAFDASLYEIFSSLVNGGCLCIPSEDQRLSTLEEFVVAHNVNWALLTPSMLALVDPHRVPCLQTVVAGGEALTRHVVERWGSRVSLINAYGPGETTICAAGHVAPAKWKTGVIGPLMGGIGWVTLASNPDRLAPLGAVGELLIEGPVVTSGYFNQPDLTARGYIGAPAWLVQYRKGKPGRVFRSGDLVELTADGWIRFIGRKDTQVKLRGQRIELAEVEYHVRRCFECLDVVVESVALPGADTSSALVAFIMGFSGQSDSEIAMDSSSTVFDSPTMDFVRAAQTAEDLLRNAAPAYMVPSLFLPLRQFPQTTGGKIDRRRLRHEVSLLSPAAIATYHQASVHLEHRQPTTELQTTIQTVWAHVLNRPYTELGVDANFFHLGGDSISAMQLVSQLNSHGVRTTVAAIFDHPTIARLAEAITLSSALSQNQRLHHQVQREPDEEQYDVAFALSPIQQMFLDRVPAHHQHFNQSFVLALKDPIDVDTIEWAVETLVQHHSMLRARFDRQGCGAWRQVIKSDTAGSYRFKQHRNVTHDAVRQIFLQSQESLNIQTGPLVAADAMALRDGGQYLSLVVHHLVVDIVSWQIILDNLAGLLVTRSIPPPVSVSFQRYCQMQSEEATCDGSWPLSLPPPEMGYWGLEDESNQHGSTAQSEFTLSREDTAVLLGCANGAFQTRPVELLHAALAYSFAQTFSDRKPAVIFSEGHGRDSLGKQVDVTDTVGWFTNIWPLDLNIDPQSDTLLDSVRRIKDRRREVEAESRQFLARHHQAMLDTGLEIMFNYSGASGHGEHAESILHPVSLTDKVLSSSDIGPKVSRFAIFDVLAGVFDSQLSFDFIYPSNMAREQDARIWVDTCRAVLCDLAQQLPALPRQLTRSDLPLMSLTEGQYQDFIRNTVNPLQDGTLRVVDAYPVSPIQEGMLLSQAKDAGSYLSYLAWTMRSRDGKPIDVSRAMQAWQEVVDKHSILRTVFRASPCGDGTTHQLVLQGWRATVVALPPSPQDPWTRLRSHRRSSFPRAHPEHRLLFTEAPDGSVACLLEISHTLLDGGSRLVLLRDLARAYEHKLDHTRCRAYQKYVEYIHQQEQEEARDYWDRYTADMEHCIFPAMSTASTATDNINIGHRHMCIDNIHDLTRFCRQNELTVSLVLQLAWSLVLRAYCRTDDTCFGYMTSGRDTPVQGIQDAVGPFLNLLPCRVHLGTDTPILRLLRQCQTQFSQSLQFQYRSLAAILHQHQRHPARHGPLFNSILSIQKETPNISGPNSSCIIQEKDGGNPTEYDLVLSIGVSDEMLDVTLDYRDTTLTDSAAGFVLDALAQAVREVVRDPGRSARDIPLLAGSPSEKLVWEWNSPGPTVVQEAVTDIVLAQSRDRPQAPAVCSWDGALTFRELEIVARALCRRLRTQYRIGNGHFVPIFASKSRWVPVAMLAVALAGAAFVPLDTTHPMSRLRDICASCEAPIVLTLEQQVSDAERLGPEVVPIDVHVPDSLDGQDGEPEVTLHPFNPRKPLYMMYTSGSTGTPKGVMIDHRALASTASGFASAIRITASSRVLQFGSHAFDSCIAEILVTLMVGGCVCIPSEDQRQNNLAQGAADMEVNWAFATGSLARVLQPSDYPTLRTLVLGGEPVTNKEIQRWAPVVDVFIAYGPTECTIFSTGLSRPVTPDANGRDIGRPFGCQGWVVDPANVDVLLPIGAVGELLIHGPIVGLGYHKQPDLTAHAFIDAPAWLGAQSDASQKLYRTGDLVRLTDHGSFEFMRRKDHQVKLRGQRLELDEVEYHLRQCFPAADDAIVELHTPVDSPQSAALVAFIVPSTAQKKSEGKLDIGTGRTHLFDTPDTAFREAVVSTVSRLDCLLPTYAVPTVFIPVSRIPLTKSGKTDRGCLQEAIRALSSTEMDVFTATTGAKTPPVTEAEQELAKLFGSLFNINQVWREDNFFRLGGDSILAMQLIPLARRAGLSITTGDIFKHPRLCDLATASRPMGSNDPTSTLPVPPFSLPRTELDRDALIEKAAEACGTCPGEVEDVYPCTVLQEGFMALTEQAPGRFVATFEYQLHDGVDLSRFQSAWCAATVANPILRTRIVQLEELRGAHQVVLQTPTLFHTFEDPNAHRLYTKDLPREMMLGTELVNFSMVQQAKHWMFYLTIHHALYDGESMALLWSQVLSAYRGNPLAPRPFSGFIQYCLGDHSAAQFWRSELAGLRAPVWPAPPSPRYTPTLSSSLTRPVQLEHVMAEFTASTLIHLSWAIVMSCYTDSQDVVYGLTLNGRSAPLPGIEDIAGPTIATIPFRVQLESQNTVRAALAAVQAKSAALSSAQQFGLHNIRHLGEDAARACGFQCHLVIQSQTELESNELCEPVASDSKGYAAFGDRALMIVCDISKARNTASVRVTVNYDSQIISQGQAERLASQFSHVLQQLPLALELPLDRLDLLSADDKHQLQQWNDTLPTTSGGSLQDMVLAAAAQHPDKPAISAWDGELSFSELDRLSGNLACVLRDHGVHAGSAVPVCFHRSKWVVVAMLGVLRAGGVCIPLDPGHPLDRIRAILRQTGPHIALVSPTTRGVLADCGLPVLSFPLEEGTPEVVTPAPLRPVDTHDLAFIMFTSGSTGQPKGILLEHGNLCTSISHHSIPCNITAETRFLHFCSHAFDGTLLDIFTVLCMGGCVCIPSEQDRMNDLPGFIARHRVNAAFLVPSLLNRLMQPELVPSLRTILVGGEDLTRDVVEKWASKVTLINIYGPAETTIVCAAAQVCPGTWTRGNIGPITGGKGWVTTPSDPSRLAMVGAVGELLIEGPIVSRGYLSDPAKTADSYLTTPSWLVQFRGNDVPGRLYRTGDLVAYMPDGSIRFVGRKGTQVKMRGQRVELSEVEHHLRLCFPQASEVIAETVMRDGSAGVAAPSLIAMIGLPRGTGTGSDGDQGVFLPPDAHFLEQARVATARLTDSLPVYMVPALFLPLARAPRTMSGKVDRRRLRELAAAASLQQRQSIDVKELPRTRQEELLVELWAVALQIPRSEIGTNDNFFQLGGDSITAMKLASLARRRGVCLSTVQISNSPVLADQAAKMNERQDLTNAEEPYHAGSLLGVDNIGHFLAEAQGTPHTPWPLHAEQVEDILPITEFQHMFLDNNLFHYICLSIPQTISPSQIEAACARLVHHHAMLRTVFVHHDGLPRAVVLRQLNIQLSQLDCSAIDLDSFADSICAQDYATGTSDGLACFKPFLVISSEADKSHMLILRTTHAHYDGYSFPLVLDDLVAACENRPLRPQIPPYPVYLRYRDRQKTQPAFGFWREYLHGAQMPDLDNMLRQILNTGSGPCPTPCSVSSQGEPNRGFKITRRRDIPLLSPPDGITTASMAKAAWALVLARVTQCRDLVFGHTLNGRDAPMPNVDAVIGPCVTLSPLRIILPPPSQNKISASDLLHHVQTQYARAMAFAHLDFQHIRQHATSWDPATQFNSVVTHHNNATQSQTIFPTVSLAGQDCPSRVENYGVPPHLHVDTLPLPHAVHVSIVGPSSRVSVNGVEYLLDAFCEALQELNQGGQITI</sequence>
<keyword evidence="5" id="KW-0413">Isomerase</keyword>
<evidence type="ECO:0000256" key="6">
    <source>
        <dbReference type="ARBA" id="ARBA00029454"/>
    </source>
</evidence>
<dbReference type="FunFam" id="3.30.559.30:FF:000003">
    <property type="entry name" value="Nonribosomal peptide synthase SidD"/>
    <property type="match status" value="3"/>
</dbReference>
<dbReference type="RefSeq" id="XP_040674226.1">
    <property type="nucleotide sequence ID" value="XM_040816379.1"/>
</dbReference>
<evidence type="ECO:0000256" key="3">
    <source>
        <dbReference type="ARBA" id="ARBA00022598"/>
    </source>
</evidence>
<dbReference type="GO" id="GO:0005737">
    <property type="term" value="C:cytoplasm"/>
    <property type="evidence" value="ECO:0007669"/>
    <property type="project" value="TreeGrafter"/>
</dbReference>
<dbReference type="GO" id="GO:0043041">
    <property type="term" value="P:amino acid activation for nonribosomal peptide biosynthetic process"/>
    <property type="evidence" value="ECO:0007669"/>
    <property type="project" value="TreeGrafter"/>
</dbReference>
<accession>A0A1L9Q3X3</accession>
<dbReference type="InterPro" id="IPR001242">
    <property type="entry name" value="Condensation_dom"/>
</dbReference>
<dbReference type="SUPFAM" id="SSF52777">
    <property type="entry name" value="CoA-dependent acyltransferases"/>
    <property type="match status" value="12"/>
</dbReference>
<feature type="domain" description="Carrier" evidence="7">
    <location>
        <begin position="2754"/>
        <end position="2830"/>
    </location>
</feature>
<dbReference type="Pfam" id="PF00501">
    <property type="entry name" value="AMP-binding"/>
    <property type="match status" value="5"/>
</dbReference>
<dbReference type="FunFam" id="3.30.300.30:FF:000015">
    <property type="entry name" value="Nonribosomal peptide synthase SidD"/>
    <property type="match status" value="5"/>
</dbReference>
<organism evidence="8 9">
    <name type="scientific">Aspergillus versicolor CBS 583.65</name>
    <dbReference type="NCBI Taxonomy" id="1036611"/>
    <lineage>
        <taxon>Eukaryota</taxon>
        <taxon>Fungi</taxon>
        <taxon>Dikarya</taxon>
        <taxon>Ascomycota</taxon>
        <taxon>Pezizomycotina</taxon>
        <taxon>Eurotiomycetes</taxon>
        <taxon>Eurotiomycetidae</taxon>
        <taxon>Eurotiales</taxon>
        <taxon>Aspergillaceae</taxon>
        <taxon>Aspergillus</taxon>
        <taxon>Aspergillus subgen. Nidulantes</taxon>
    </lineage>
</organism>
<proteinExistence type="inferred from homology"/>
<dbReference type="InterPro" id="IPR020806">
    <property type="entry name" value="PKS_PP-bd"/>
</dbReference>
<dbReference type="FunFam" id="1.10.1200.10:FF:000005">
    <property type="entry name" value="Nonribosomal peptide synthetase 1"/>
    <property type="match status" value="1"/>
</dbReference>
<keyword evidence="3" id="KW-0436">Ligase</keyword>
<feature type="domain" description="Carrier" evidence="7">
    <location>
        <begin position="4303"/>
        <end position="4377"/>
    </location>
</feature>
<evidence type="ECO:0000313" key="9">
    <source>
        <dbReference type="Proteomes" id="UP000184073"/>
    </source>
</evidence>
<dbReference type="Pfam" id="PF00668">
    <property type="entry name" value="Condensation"/>
    <property type="match status" value="7"/>
</dbReference>
<dbReference type="InterPro" id="IPR006162">
    <property type="entry name" value="Ppantetheine_attach_site"/>
</dbReference>
<dbReference type="Gene3D" id="3.30.559.10">
    <property type="entry name" value="Chloramphenicol acetyltransferase-like domain"/>
    <property type="match status" value="6"/>
</dbReference>
<evidence type="ECO:0000256" key="1">
    <source>
        <dbReference type="ARBA" id="ARBA00022450"/>
    </source>
</evidence>
<dbReference type="VEuPathDB" id="FungiDB:ASPVEDRAFT_77120"/>
<evidence type="ECO:0000256" key="4">
    <source>
        <dbReference type="ARBA" id="ARBA00022737"/>
    </source>
</evidence>
<gene>
    <name evidence="8" type="ORF">ASPVEDRAFT_77120</name>
</gene>
<dbReference type="CDD" id="cd19542">
    <property type="entry name" value="CT_NRPS-like"/>
    <property type="match status" value="2"/>
</dbReference>
<dbReference type="PROSITE" id="PS50075">
    <property type="entry name" value="CARRIER"/>
    <property type="match status" value="5"/>
</dbReference>
<dbReference type="NCBIfam" id="NF003417">
    <property type="entry name" value="PRK04813.1"/>
    <property type="match status" value="5"/>
</dbReference>
<dbReference type="EMBL" id="KV878140">
    <property type="protein sequence ID" value="OJJ08464.1"/>
    <property type="molecule type" value="Genomic_DNA"/>
</dbReference>
<dbReference type="NCBIfam" id="TIGR01733">
    <property type="entry name" value="AA-adenyl-dom"/>
    <property type="match status" value="5"/>
</dbReference>
<dbReference type="FunFam" id="3.40.50.980:FF:000001">
    <property type="entry name" value="Non-ribosomal peptide synthetase"/>
    <property type="match status" value="1"/>
</dbReference>
<dbReference type="GO" id="GO:0031177">
    <property type="term" value="F:phosphopantetheine binding"/>
    <property type="evidence" value="ECO:0007669"/>
    <property type="project" value="InterPro"/>
</dbReference>
<keyword evidence="1" id="KW-0596">Phosphopantetheine</keyword>
<dbReference type="SMART" id="SM00823">
    <property type="entry name" value="PKS_PP"/>
    <property type="match status" value="3"/>
</dbReference>
<reference evidence="9" key="1">
    <citation type="journal article" date="2017" name="Genome Biol.">
        <title>Comparative genomics reveals high biological diversity and specific adaptations in the industrially and medically important fungal genus Aspergillus.</title>
        <authorList>
            <person name="de Vries R.P."/>
            <person name="Riley R."/>
            <person name="Wiebenga A."/>
            <person name="Aguilar-Osorio G."/>
            <person name="Amillis S."/>
            <person name="Uchima C.A."/>
            <person name="Anderluh G."/>
            <person name="Asadollahi M."/>
            <person name="Askin M."/>
            <person name="Barry K."/>
            <person name="Battaglia E."/>
            <person name="Bayram O."/>
            <person name="Benocci T."/>
            <person name="Braus-Stromeyer S.A."/>
            <person name="Caldana C."/>
            <person name="Canovas D."/>
            <person name="Cerqueira G.C."/>
            <person name="Chen F."/>
            <person name="Chen W."/>
            <person name="Choi C."/>
            <person name="Clum A."/>
            <person name="Dos Santos R.A."/>
            <person name="Damasio A.R."/>
            <person name="Diallinas G."/>
            <person name="Emri T."/>
            <person name="Fekete E."/>
            <person name="Flipphi M."/>
            <person name="Freyberg S."/>
            <person name="Gallo A."/>
            <person name="Gournas C."/>
            <person name="Habgood R."/>
            <person name="Hainaut M."/>
            <person name="Harispe M.L."/>
            <person name="Henrissat B."/>
            <person name="Hilden K.S."/>
            <person name="Hope R."/>
            <person name="Hossain A."/>
            <person name="Karabika E."/>
            <person name="Karaffa L."/>
            <person name="Karanyi Z."/>
            <person name="Krasevec N."/>
            <person name="Kuo A."/>
            <person name="Kusch H."/>
            <person name="LaButti K."/>
            <person name="Lagendijk E.L."/>
            <person name="Lapidus A."/>
            <person name="Levasseur A."/>
            <person name="Lindquist E."/>
            <person name="Lipzen A."/>
            <person name="Logrieco A.F."/>
            <person name="MacCabe A."/>
            <person name="Maekelae M.R."/>
            <person name="Malavazi I."/>
            <person name="Melin P."/>
            <person name="Meyer V."/>
            <person name="Mielnichuk N."/>
            <person name="Miskei M."/>
            <person name="Molnar A.P."/>
            <person name="Mule G."/>
            <person name="Ngan C.Y."/>
            <person name="Orejas M."/>
            <person name="Orosz E."/>
            <person name="Ouedraogo J.P."/>
            <person name="Overkamp K.M."/>
            <person name="Park H.-S."/>
            <person name="Perrone G."/>
            <person name="Piumi F."/>
            <person name="Punt P.J."/>
            <person name="Ram A.F."/>
            <person name="Ramon A."/>
            <person name="Rauscher S."/>
            <person name="Record E."/>
            <person name="Riano-Pachon D.M."/>
            <person name="Robert V."/>
            <person name="Roehrig J."/>
            <person name="Ruller R."/>
            <person name="Salamov A."/>
            <person name="Salih N.S."/>
            <person name="Samson R.A."/>
            <person name="Sandor E."/>
            <person name="Sanguinetti M."/>
            <person name="Schuetze T."/>
            <person name="Sepcic K."/>
            <person name="Shelest E."/>
            <person name="Sherlock G."/>
            <person name="Sophianopoulou V."/>
            <person name="Squina F.M."/>
            <person name="Sun H."/>
            <person name="Susca A."/>
            <person name="Todd R.B."/>
            <person name="Tsang A."/>
            <person name="Unkles S.E."/>
            <person name="van de Wiele N."/>
            <person name="van Rossen-Uffink D."/>
            <person name="Oliveira J.V."/>
            <person name="Vesth T.C."/>
            <person name="Visser J."/>
            <person name="Yu J.-H."/>
            <person name="Zhou M."/>
            <person name="Andersen M.R."/>
            <person name="Archer D.B."/>
            <person name="Baker S.E."/>
            <person name="Benoit I."/>
            <person name="Brakhage A.A."/>
            <person name="Braus G.H."/>
            <person name="Fischer R."/>
            <person name="Frisvad J.C."/>
            <person name="Goldman G.H."/>
            <person name="Houbraken J."/>
            <person name="Oakley B."/>
            <person name="Pocsi I."/>
            <person name="Scazzocchio C."/>
            <person name="Seiboth B."/>
            <person name="vanKuyk P.A."/>
            <person name="Wortman J."/>
            <person name="Dyer P.S."/>
            <person name="Grigoriev I.V."/>
        </authorList>
    </citation>
    <scope>NUCLEOTIDE SEQUENCE [LARGE SCALE GENOMIC DNA]</scope>
    <source>
        <strain evidence="9">CBS 583.65</strain>
    </source>
</reference>
<dbReference type="InterPro" id="IPR009081">
    <property type="entry name" value="PP-bd_ACP"/>
</dbReference>
<dbReference type="PROSITE" id="PS00455">
    <property type="entry name" value="AMP_BINDING"/>
    <property type="match status" value="4"/>
</dbReference>
<dbReference type="Pfam" id="PF00550">
    <property type="entry name" value="PP-binding"/>
    <property type="match status" value="5"/>
</dbReference>
<dbReference type="CDD" id="cd19545">
    <property type="entry name" value="FUM14_C_NRPS-like"/>
    <property type="match status" value="3"/>
</dbReference>
<dbReference type="PANTHER" id="PTHR45527">
    <property type="entry name" value="NONRIBOSOMAL PEPTIDE SYNTHETASE"/>
    <property type="match status" value="1"/>
</dbReference>
<protein>
    <recommendedName>
        <fullName evidence="7">Carrier domain-containing protein</fullName>
    </recommendedName>
</protein>
<feature type="domain" description="Carrier" evidence="7">
    <location>
        <begin position="566"/>
        <end position="642"/>
    </location>
</feature>
<feature type="domain" description="Carrier" evidence="7">
    <location>
        <begin position="1657"/>
        <end position="1733"/>
    </location>
</feature>
<keyword evidence="9" id="KW-1185">Reference proteome</keyword>
<dbReference type="InterPro" id="IPR010071">
    <property type="entry name" value="AA_adenyl_dom"/>
</dbReference>
<evidence type="ECO:0000259" key="7">
    <source>
        <dbReference type="PROSITE" id="PS50075"/>
    </source>
</evidence>
<keyword evidence="4" id="KW-0677">Repeat</keyword>
<dbReference type="InterPro" id="IPR000873">
    <property type="entry name" value="AMP-dep_synth/lig_dom"/>
</dbReference>
<feature type="domain" description="Carrier" evidence="7">
    <location>
        <begin position="5380"/>
        <end position="5456"/>
    </location>
</feature>
<dbReference type="CDD" id="cd05918">
    <property type="entry name" value="A_NRPS_SidN3_like"/>
    <property type="match status" value="5"/>
</dbReference>
<comment type="similarity">
    <text evidence="6">Belongs to the NRP synthetase family.</text>
</comment>
<dbReference type="PROSITE" id="PS00012">
    <property type="entry name" value="PHOSPHOPANTETHEINE"/>
    <property type="match status" value="3"/>
</dbReference>
<dbReference type="GO" id="GO:0044550">
    <property type="term" value="P:secondary metabolite biosynthetic process"/>
    <property type="evidence" value="ECO:0007669"/>
    <property type="project" value="TreeGrafter"/>
</dbReference>
<evidence type="ECO:0000313" key="8">
    <source>
        <dbReference type="EMBL" id="OJJ08464.1"/>
    </source>
</evidence>